<dbReference type="AlphaFoldDB" id="A0A1S8WWB7"/>
<name>A0A1S8WWB7_OPIVI</name>
<proteinExistence type="inferred from homology"/>
<evidence type="ECO:0000256" key="1">
    <source>
        <dbReference type="ARBA" id="ARBA00009024"/>
    </source>
</evidence>
<protein>
    <submittedName>
        <fullName evidence="2">Putative Cys-rich domain protein</fullName>
    </submittedName>
</protein>
<accession>A0A1S8WWB7</accession>
<feature type="non-terminal residue" evidence="2">
    <location>
        <position position="205"/>
    </location>
</feature>
<dbReference type="Pfam" id="PF04749">
    <property type="entry name" value="PLAC8"/>
    <property type="match status" value="1"/>
</dbReference>
<comment type="similarity">
    <text evidence="1">Belongs to the cornifelin family.</text>
</comment>
<sequence>MVNEHHGPIIIQPKQVPFRDWHDGLYGCRNDWKSCLYVTFCTPCYICHMYERYGECLFGSLITPASIMMLRTFHRGRERIYGSLFKDCLQSILCPWCVLCQLDRDMKYVEATKGYLDVKCRSEKLLSAYSHFYPAHPNVADECEIEARVSRVSRLGSSYNLLSQNLEMGDTFQSEVTFGTLFEKTIDVVYWSDQQHEIAEANNLG</sequence>
<evidence type="ECO:0000313" key="2">
    <source>
        <dbReference type="EMBL" id="OON18720.1"/>
    </source>
</evidence>
<dbReference type="Proteomes" id="UP000243686">
    <property type="component" value="Unassembled WGS sequence"/>
</dbReference>
<organism evidence="2 3">
    <name type="scientific">Opisthorchis viverrini</name>
    <name type="common">Southeast Asian liver fluke</name>
    <dbReference type="NCBI Taxonomy" id="6198"/>
    <lineage>
        <taxon>Eukaryota</taxon>
        <taxon>Metazoa</taxon>
        <taxon>Spiralia</taxon>
        <taxon>Lophotrochozoa</taxon>
        <taxon>Platyhelminthes</taxon>
        <taxon>Trematoda</taxon>
        <taxon>Digenea</taxon>
        <taxon>Opisthorchiida</taxon>
        <taxon>Opisthorchiata</taxon>
        <taxon>Opisthorchiidae</taxon>
        <taxon>Opisthorchis</taxon>
    </lineage>
</organism>
<gene>
    <name evidence="2" type="ORF">X801_05422</name>
</gene>
<dbReference type="EMBL" id="KV893913">
    <property type="protein sequence ID" value="OON18720.1"/>
    <property type="molecule type" value="Genomic_DNA"/>
</dbReference>
<dbReference type="PANTHER" id="PTHR15907">
    <property type="entry name" value="DUF614 FAMILY PROTEIN-RELATED"/>
    <property type="match status" value="1"/>
</dbReference>
<keyword evidence="3" id="KW-1185">Reference proteome</keyword>
<dbReference type="InterPro" id="IPR006461">
    <property type="entry name" value="PLAC_motif_containing"/>
</dbReference>
<reference evidence="2 3" key="1">
    <citation type="submission" date="2015-03" db="EMBL/GenBank/DDBJ databases">
        <title>Draft genome of the nematode, Opisthorchis viverrini.</title>
        <authorList>
            <person name="Mitreva M."/>
        </authorList>
    </citation>
    <scope>NUCLEOTIDE SEQUENCE [LARGE SCALE GENOMIC DNA]</scope>
    <source>
        <strain evidence="2">Khon Kaen</strain>
    </source>
</reference>
<dbReference type="NCBIfam" id="TIGR01571">
    <property type="entry name" value="A_thal_Cys_rich"/>
    <property type="match status" value="1"/>
</dbReference>
<evidence type="ECO:0000313" key="3">
    <source>
        <dbReference type="Proteomes" id="UP000243686"/>
    </source>
</evidence>